<keyword evidence="5" id="KW-0934">Plastid</keyword>
<evidence type="ECO:0000256" key="3">
    <source>
        <dbReference type="ARBA" id="ARBA00023274"/>
    </source>
</evidence>
<dbReference type="PANTHER" id="PTHR21349:SF0">
    <property type="entry name" value="LARGE RIBOSOMAL SUBUNIT PROTEIN BL21M"/>
    <property type="match status" value="1"/>
</dbReference>
<dbReference type="EMBL" id="GQ358203">
    <property type="protein sequence ID" value="ACT46834.1"/>
    <property type="molecule type" value="Genomic_DNA"/>
</dbReference>
<dbReference type="GO" id="GO:0005840">
    <property type="term" value="C:ribosome"/>
    <property type="evidence" value="ECO:0007669"/>
    <property type="project" value="UniProtKB-KW"/>
</dbReference>
<dbReference type="GO" id="GO:1990904">
    <property type="term" value="C:ribonucleoprotein complex"/>
    <property type="evidence" value="ECO:0007669"/>
    <property type="project" value="UniProtKB-KW"/>
</dbReference>
<dbReference type="RefSeq" id="YP_003359298.1">
    <property type="nucleotide sequence ID" value="NC_013703.1"/>
</dbReference>
<name>D2ISE2_9CRYP</name>
<evidence type="ECO:0000256" key="1">
    <source>
        <dbReference type="ARBA" id="ARBA00008563"/>
    </source>
</evidence>
<dbReference type="HAMAP" id="MF_01363">
    <property type="entry name" value="Ribosomal_bL21"/>
    <property type="match status" value="1"/>
</dbReference>
<dbReference type="Pfam" id="PF00829">
    <property type="entry name" value="Ribosomal_L21p"/>
    <property type="match status" value="1"/>
</dbReference>
<dbReference type="AlphaFoldDB" id="D2ISE2"/>
<organism evidence="5">
    <name type="scientific">Cryptomonas paramaecium</name>
    <dbReference type="NCBI Taxonomy" id="2898"/>
    <lineage>
        <taxon>Eukaryota</taxon>
        <taxon>Cryptophyceae</taxon>
        <taxon>Cryptomonadales</taxon>
        <taxon>Cryptomonadaceae</taxon>
        <taxon>Cryptomonas</taxon>
    </lineage>
</organism>
<evidence type="ECO:0000313" key="5">
    <source>
        <dbReference type="EMBL" id="ACT46834.1"/>
    </source>
</evidence>
<dbReference type="NCBIfam" id="TIGR00061">
    <property type="entry name" value="L21"/>
    <property type="match status" value="1"/>
</dbReference>
<reference evidence="5" key="1">
    <citation type="journal article" date="2009" name="Genome Biol. Evol.">
        <title>The complete plastid genome sequence of the secondarily nonphotosynthetic alga Cryptomonas paramecium: reduction, compaction, and accelerated evolutionary rate.</title>
        <authorList>
            <person name="Donaher N."/>
            <person name="Tanifuji G."/>
            <person name="Onodera N.T."/>
            <person name="Malfatti S.A."/>
            <person name="Chain P.S."/>
            <person name="Hara Y."/>
            <person name="Archibald J.M."/>
        </authorList>
    </citation>
    <scope>NUCLEOTIDE SEQUENCE</scope>
    <source>
        <strain evidence="5">CCAP977/2a</strain>
    </source>
</reference>
<dbReference type="GO" id="GO:0003735">
    <property type="term" value="F:structural constituent of ribosome"/>
    <property type="evidence" value="ECO:0007669"/>
    <property type="project" value="InterPro"/>
</dbReference>
<evidence type="ECO:0000256" key="4">
    <source>
        <dbReference type="ARBA" id="ARBA00044129"/>
    </source>
</evidence>
<keyword evidence="3" id="KW-0687">Ribonucleoprotein</keyword>
<evidence type="ECO:0000256" key="2">
    <source>
        <dbReference type="ARBA" id="ARBA00022980"/>
    </source>
</evidence>
<geneLocation type="plastid" evidence="5"/>
<dbReference type="InterPro" id="IPR036164">
    <property type="entry name" value="bL21-like_sf"/>
</dbReference>
<sequence>MCTYAVVSAGGGQLWVEPERVYDIQPVPFSPGDRVLLPRVLLMNCVEEKFFLGGPYTLDVSIKAVILGHAEAKKVKILKMQSKKKTRKRQGYRAPFSRILVDSISVIK</sequence>
<dbReference type="InterPro" id="IPR001787">
    <property type="entry name" value="Ribosomal_bL21"/>
</dbReference>
<dbReference type="SUPFAM" id="SSF141091">
    <property type="entry name" value="L21p-like"/>
    <property type="match status" value="1"/>
</dbReference>
<dbReference type="GO" id="GO:0005737">
    <property type="term" value="C:cytoplasm"/>
    <property type="evidence" value="ECO:0007669"/>
    <property type="project" value="UniProtKB-ARBA"/>
</dbReference>
<keyword evidence="2 5" id="KW-0689">Ribosomal protein</keyword>
<proteinExistence type="inferred from homology"/>
<dbReference type="GO" id="GO:0003723">
    <property type="term" value="F:RNA binding"/>
    <property type="evidence" value="ECO:0007669"/>
    <property type="project" value="InterPro"/>
</dbReference>
<gene>
    <name evidence="5" type="primary">rpl21</name>
    <name evidence="5" type="ORF">CRPAC_p082</name>
</gene>
<dbReference type="GeneID" id="8715259"/>
<dbReference type="InterPro" id="IPR028909">
    <property type="entry name" value="bL21-like"/>
</dbReference>
<accession>D2ISE2</accession>
<comment type="similarity">
    <text evidence="1">Belongs to the bacterial ribosomal protein bL21 family.</text>
</comment>
<protein>
    <recommendedName>
        <fullName evidence="4">Large ribosomal subunit protein bL21m</fullName>
    </recommendedName>
</protein>
<dbReference type="PANTHER" id="PTHR21349">
    <property type="entry name" value="50S RIBOSOMAL PROTEIN L21"/>
    <property type="match status" value="1"/>
</dbReference>
<dbReference type="GO" id="GO:0006412">
    <property type="term" value="P:translation"/>
    <property type="evidence" value="ECO:0007669"/>
    <property type="project" value="InterPro"/>
</dbReference>